<proteinExistence type="predicted"/>
<reference evidence="3 4" key="1">
    <citation type="submission" date="2018-08" db="EMBL/GenBank/DDBJ databases">
        <title>Complete genome sequencing of Blastochloris tepida GI.</title>
        <authorList>
            <person name="Tsukatani Y."/>
            <person name="Mori H."/>
        </authorList>
    </citation>
    <scope>NUCLEOTIDE SEQUENCE [LARGE SCALE GENOMIC DNA]</scope>
    <source>
        <strain evidence="3 4">GI</strain>
    </source>
</reference>
<gene>
    <name evidence="3" type="ORF">BLTE_31410</name>
</gene>
<evidence type="ECO:0000256" key="1">
    <source>
        <dbReference type="SAM" id="MobiDB-lite"/>
    </source>
</evidence>
<keyword evidence="2" id="KW-0472">Membrane</keyword>
<dbReference type="KEGG" id="blag:BLTE_31410"/>
<dbReference type="Proteomes" id="UP000266934">
    <property type="component" value="Chromosome"/>
</dbReference>
<feature type="compositionally biased region" description="Polar residues" evidence="1">
    <location>
        <begin position="1"/>
        <end position="18"/>
    </location>
</feature>
<name>A0A348G4H3_9HYPH</name>
<dbReference type="OrthoDB" id="9814546at2"/>
<feature type="region of interest" description="Disordered" evidence="1">
    <location>
        <begin position="1"/>
        <end position="47"/>
    </location>
</feature>
<organism evidence="3 4">
    <name type="scientific">Blastochloris tepida</name>
    <dbReference type="NCBI Taxonomy" id="2233851"/>
    <lineage>
        <taxon>Bacteria</taxon>
        <taxon>Pseudomonadati</taxon>
        <taxon>Pseudomonadota</taxon>
        <taxon>Alphaproteobacteria</taxon>
        <taxon>Hyphomicrobiales</taxon>
        <taxon>Blastochloridaceae</taxon>
        <taxon>Blastochloris</taxon>
    </lineage>
</organism>
<evidence type="ECO:0000256" key="2">
    <source>
        <dbReference type="SAM" id="Phobius"/>
    </source>
</evidence>
<keyword evidence="2" id="KW-1133">Transmembrane helix</keyword>
<evidence type="ECO:0000313" key="3">
    <source>
        <dbReference type="EMBL" id="BBF94456.1"/>
    </source>
</evidence>
<dbReference type="EMBL" id="AP018907">
    <property type="protein sequence ID" value="BBF94456.1"/>
    <property type="molecule type" value="Genomic_DNA"/>
</dbReference>
<feature type="compositionally biased region" description="Low complexity" evidence="1">
    <location>
        <begin position="126"/>
        <end position="138"/>
    </location>
</feature>
<keyword evidence="2" id="KW-0812">Transmembrane</keyword>
<dbReference type="RefSeq" id="WP_160140645.1">
    <property type="nucleotide sequence ID" value="NZ_AP018907.1"/>
</dbReference>
<keyword evidence="4" id="KW-1185">Reference proteome</keyword>
<dbReference type="AlphaFoldDB" id="A0A348G4H3"/>
<protein>
    <submittedName>
        <fullName evidence="3">Uncharacterized protein</fullName>
    </submittedName>
</protein>
<evidence type="ECO:0000313" key="4">
    <source>
        <dbReference type="Proteomes" id="UP000266934"/>
    </source>
</evidence>
<feature type="region of interest" description="Disordered" evidence="1">
    <location>
        <begin position="121"/>
        <end position="148"/>
    </location>
</feature>
<accession>A0A348G4H3</accession>
<sequence>MTFRSMTLQSTASRSNPSRGKPPRFEPSRAAPTGRAPRQAASQPSHRRRAAALVAAAGLPVALGVAIMLLAPGWSAQTGASSGAGPTQAASAPVPLLFGGALAAVRPDIVRLPPTAADLFAPPNPASSNSASPGSASGWTPAEAPEVTGSLLRPGAGLAVRAAAHATGAAPAAAPSRPEPVSLPVARLEVAAAELPATDPRPVGLASTPPLAGLDKADPVTRGAPGDPGTFPPLVMVQHLLFTVDAAALPQLPFDHLAPLPATAGRSGRPHG</sequence>
<feature type="transmembrane region" description="Helical" evidence="2">
    <location>
        <begin position="50"/>
        <end position="74"/>
    </location>
</feature>